<keyword evidence="1" id="KW-1185">Reference proteome</keyword>
<evidence type="ECO:0000313" key="2">
    <source>
        <dbReference type="WBParaSite" id="nRc.2.0.1.t36901-RA"/>
    </source>
</evidence>
<sequence length="104" mass="12205">MFIEVRNLLLDEYLKSRGTLTHESTWSGEDNYQTYEFWTNGIPSVNNYVLEFRSELGKLGKTVLVFYSNRKECNDKKDCVLNIEWQNNAEISSTLNSCAELYQF</sequence>
<dbReference type="Proteomes" id="UP000887565">
    <property type="component" value="Unplaced"/>
</dbReference>
<accession>A0A915KG01</accession>
<reference evidence="2" key="1">
    <citation type="submission" date="2022-11" db="UniProtKB">
        <authorList>
            <consortium name="WormBaseParasite"/>
        </authorList>
    </citation>
    <scope>IDENTIFICATION</scope>
</reference>
<name>A0A915KG01_ROMCU</name>
<dbReference type="AlphaFoldDB" id="A0A915KG01"/>
<dbReference type="WBParaSite" id="nRc.2.0.1.t36901-RA">
    <property type="protein sequence ID" value="nRc.2.0.1.t36901-RA"/>
    <property type="gene ID" value="nRc.2.0.1.g36901"/>
</dbReference>
<evidence type="ECO:0000313" key="1">
    <source>
        <dbReference type="Proteomes" id="UP000887565"/>
    </source>
</evidence>
<proteinExistence type="predicted"/>
<protein>
    <submittedName>
        <fullName evidence="2">Uncharacterized protein</fullName>
    </submittedName>
</protein>
<organism evidence="1 2">
    <name type="scientific">Romanomermis culicivorax</name>
    <name type="common">Nematode worm</name>
    <dbReference type="NCBI Taxonomy" id="13658"/>
    <lineage>
        <taxon>Eukaryota</taxon>
        <taxon>Metazoa</taxon>
        <taxon>Ecdysozoa</taxon>
        <taxon>Nematoda</taxon>
        <taxon>Enoplea</taxon>
        <taxon>Dorylaimia</taxon>
        <taxon>Mermithida</taxon>
        <taxon>Mermithoidea</taxon>
        <taxon>Mermithidae</taxon>
        <taxon>Romanomermis</taxon>
    </lineage>
</organism>